<organism evidence="2 3">
    <name type="scientific">Caproicibacter fermentans</name>
    <dbReference type="NCBI Taxonomy" id="2576756"/>
    <lineage>
        <taxon>Bacteria</taxon>
        <taxon>Bacillati</taxon>
        <taxon>Bacillota</taxon>
        <taxon>Clostridia</taxon>
        <taxon>Eubacteriales</taxon>
        <taxon>Acutalibacteraceae</taxon>
        <taxon>Caproicibacter</taxon>
    </lineage>
</organism>
<feature type="transmembrane region" description="Helical" evidence="1">
    <location>
        <begin position="178"/>
        <end position="195"/>
    </location>
</feature>
<keyword evidence="1" id="KW-0472">Membrane</keyword>
<sequence>MDKVKATITLCGLDFRKWISSSRIKIILLLIVLMIYNYLQGVRSFTNAVHVSVTPWSLPFLMTTFNSLIIVMLGFVFLYCDAPFLDEQQPYLILRVGREIFSAAQILYVFVSSLTYTIFIFIMTVFCSLPRVEFSLKWGKIFKTLAVTDASSQYNVLLNIPESLMVHESPLTAIAKELLLLWLVGCFLGFLIFALNMHFPRAVGVGCASLLVFLDMFADFYRQTHGYSGNLIYFFSPVSWANLTVLKSDPAEVLPTFAYTCSVLILLVAILIFFIFIMFRRKTIEVLPQI</sequence>
<feature type="transmembrane region" description="Helical" evidence="1">
    <location>
        <begin position="26"/>
        <end position="45"/>
    </location>
</feature>
<accession>A0A7G8TF64</accession>
<evidence type="ECO:0000313" key="2">
    <source>
        <dbReference type="EMBL" id="QNK42255.1"/>
    </source>
</evidence>
<dbReference type="AlphaFoldDB" id="A0A7G8TF64"/>
<name>A0A7G8TF64_9FIRM</name>
<feature type="transmembrane region" description="Helical" evidence="1">
    <location>
        <begin position="257"/>
        <end position="279"/>
    </location>
</feature>
<dbReference type="RefSeq" id="WP_187037698.1">
    <property type="nucleotide sequence ID" value="NZ_CP060286.1"/>
</dbReference>
<proteinExistence type="predicted"/>
<protein>
    <submittedName>
        <fullName evidence="2">Uncharacterized protein</fullName>
    </submittedName>
</protein>
<reference evidence="2 3" key="1">
    <citation type="submission" date="2020-08" db="EMBL/GenBank/DDBJ databases">
        <title>The isolate Caproiciproducens sp. 7D4C2 produces n-caproate at mildly acidic conditions from hexoses: genome and rBOX comparison with related strains and chain-elongating bacteria.</title>
        <authorList>
            <person name="Esquivel-Elizondo S."/>
            <person name="Bagci C."/>
            <person name="Temovska M."/>
            <person name="Jeon B.S."/>
            <person name="Bessarab I."/>
            <person name="Williams R.B.H."/>
            <person name="Huson D.H."/>
            <person name="Angenent L.T."/>
        </authorList>
    </citation>
    <scope>NUCLEOTIDE SEQUENCE [LARGE SCALE GENOMIC DNA]</scope>
    <source>
        <strain evidence="2 3">7D4C2</strain>
    </source>
</reference>
<dbReference type="KEGG" id="cfem:HCR03_08630"/>
<dbReference type="EMBL" id="CP060286">
    <property type="protein sequence ID" value="QNK42255.1"/>
    <property type="molecule type" value="Genomic_DNA"/>
</dbReference>
<gene>
    <name evidence="2" type="ORF">HCR03_08630</name>
</gene>
<keyword evidence="1" id="KW-0812">Transmembrane</keyword>
<evidence type="ECO:0000313" key="3">
    <source>
        <dbReference type="Proteomes" id="UP000515909"/>
    </source>
</evidence>
<feature type="transmembrane region" description="Helical" evidence="1">
    <location>
        <begin position="106"/>
        <end position="126"/>
    </location>
</feature>
<keyword evidence="1" id="KW-1133">Transmembrane helix</keyword>
<dbReference type="Proteomes" id="UP000515909">
    <property type="component" value="Chromosome"/>
</dbReference>
<feature type="transmembrane region" description="Helical" evidence="1">
    <location>
        <begin position="65"/>
        <end position="85"/>
    </location>
</feature>
<evidence type="ECO:0000256" key="1">
    <source>
        <dbReference type="SAM" id="Phobius"/>
    </source>
</evidence>
<feature type="transmembrane region" description="Helical" evidence="1">
    <location>
        <begin position="202"/>
        <end position="221"/>
    </location>
</feature>